<feature type="compositionally biased region" description="Basic and acidic residues" evidence="17">
    <location>
        <begin position="95"/>
        <end position="113"/>
    </location>
</feature>
<evidence type="ECO:0000256" key="10">
    <source>
        <dbReference type="ARBA" id="ARBA00022999"/>
    </source>
</evidence>
<dbReference type="FunFam" id="3.30.505.10:FF:000029">
    <property type="entry name" value="Suppressor of cytokine signaling 7"/>
    <property type="match status" value="1"/>
</dbReference>
<reference evidence="20" key="1">
    <citation type="journal article" date="2023" name="Mol. Biol. Evol.">
        <title>Third-Generation Sequencing Reveals the Adaptive Role of the Epigenome in Three Deep-Sea Polychaetes.</title>
        <authorList>
            <person name="Perez M."/>
            <person name="Aroh O."/>
            <person name="Sun Y."/>
            <person name="Lan Y."/>
            <person name="Juniper S.K."/>
            <person name="Young C.R."/>
            <person name="Angers B."/>
            <person name="Qian P.Y."/>
        </authorList>
    </citation>
    <scope>NUCLEOTIDE SEQUENCE</scope>
    <source>
        <strain evidence="20">R07B-5</strain>
    </source>
</reference>
<dbReference type="CDD" id="cd10387">
    <property type="entry name" value="SH2_SOCS6"/>
    <property type="match status" value="1"/>
</dbReference>
<dbReference type="GO" id="GO:0005942">
    <property type="term" value="C:phosphatidylinositol 3-kinase complex"/>
    <property type="evidence" value="ECO:0007669"/>
    <property type="project" value="TreeGrafter"/>
</dbReference>
<comment type="function">
    <text evidence="13">Substrate-recognition component of a cullin-5-RING E3 ubiquitin-protein ligase complex (ECS complex, also named CRL5 complex), which mediates the ubiquitination and subsequent proteasomal degradation of target proteins, such as DAB1 and IRS1. Specifically recognizes and binds phosphorylated proteins via its SH2 domain, promoting their ubiquitination. The ECS(SOCS7) complex acts as a key regulator of reelin signaling by mediating ubiquitination and degradation of phosphorylated DAB1 in the cortical plate of the developing cerebral cortex, thereby regulating neuron positioning during cortex development. Functions in insulin signaling and glucose homeostasis through IRS1 ubiquitination and subsequent proteasomal degradation. Also inhibits prolactin, growth hormone and leptin signaling by preventing STAT3 and STAT5 activation, sequestering them in the cytoplasm and reducing their binding to DNA.</text>
</comment>
<comment type="caution">
    <text evidence="20">The sequence shown here is derived from an EMBL/GenBank/DDBJ whole genome shotgun (WGS) entry which is preliminary data.</text>
</comment>
<dbReference type="AlphaFoldDB" id="A0AAD9P9V7"/>
<keyword evidence="7" id="KW-0341">Growth regulation</keyword>
<evidence type="ECO:0000256" key="8">
    <source>
        <dbReference type="ARBA" id="ARBA00022700"/>
    </source>
</evidence>
<evidence type="ECO:0000256" key="3">
    <source>
        <dbReference type="ARBA" id="ARBA00004496"/>
    </source>
</evidence>
<dbReference type="InterPro" id="IPR036860">
    <property type="entry name" value="SH2_dom_sf"/>
</dbReference>
<dbReference type="InterPro" id="IPR000980">
    <property type="entry name" value="SH2"/>
</dbReference>
<organism evidence="20 21">
    <name type="scientific">Ridgeia piscesae</name>
    <name type="common">Tubeworm</name>
    <dbReference type="NCBI Taxonomy" id="27915"/>
    <lineage>
        <taxon>Eukaryota</taxon>
        <taxon>Metazoa</taxon>
        <taxon>Spiralia</taxon>
        <taxon>Lophotrochozoa</taxon>
        <taxon>Annelida</taxon>
        <taxon>Polychaeta</taxon>
        <taxon>Sedentaria</taxon>
        <taxon>Canalipalpata</taxon>
        <taxon>Sabellida</taxon>
        <taxon>Siboglinidae</taxon>
        <taxon>Ridgeia</taxon>
    </lineage>
</organism>
<evidence type="ECO:0000256" key="4">
    <source>
        <dbReference type="ARBA" id="ARBA00004906"/>
    </source>
</evidence>
<dbReference type="CDD" id="cd03740">
    <property type="entry name" value="SOCS_SOCS6"/>
    <property type="match status" value="1"/>
</dbReference>
<keyword evidence="10 16" id="KW-0727">SH2 domain</keyword>
<keyword evidence="9" id="KW-0833">Ubl conjugation pathway</keyword>
<dbReference type="InterPro" id="IPR001496">
    <property type="entry name" value="SOCS_box"/>
</dbReference>
<evidence type="ECO:0000256" key="2">
    <source>
        <dbReference type="ARBA" id="ARBA00004413"/>
    </source>
</evidence>
<comment type="subunit">
    <text evidence="14">Substrate-recognition component of the ECS(SOCS7) complex, composed of SOCS7, CUL5, ELOB, ELOC and RNF7/RBX2. Interacts, via the third proline-rich region, with the second SH3 domain of the adapter protein NCK1. Also interacts with GRB2, INSR, PLCG1, SORBS3/vinexin, and phosphorylated STAT3 and STAT5. Interacts with SEPT6. Interacts with phosphorylated IRS4 and PIK3R1.</text>
</comment>
<dbReference type="PROSITE" id="PS50225">
    <property type="entry name" value="SOCS"/>
    <property type="match status" value="1"/>
</dbReference>
<feature type="region of interest" description="Disordered" evidence="17">
    <location>
        <begin position="93"/>
        <end position="122"/>
    </location>
</feature>
<dbReference type="GO" id="GO:0040008">
    <property type="term" value="P:regulation of growth"/>
    <property type="evidence" value="ECO:0007669"/>
    <property type="project" value="InterPro"/>
</dbReference>
<dbReference type="GO" id="GO:0005886">
    <property type="term" value="C:plasma membrane"/>
    <property type="evidence" value="ECO:0007669"/>
    <property type="project" value="UniProtKB-SubCell"/>
</dbReference>
<evidence type="ECO:0000256" key="15">
    <source>
        <dbReference type="ARBA" id="ARBA00070642"/>
    </source>
</evidence>
<evidence type="ECO:0000256" key="14">
    <source>
        <dbReference type="ARBA" id="ARBA00062788"/>
    </source>
</evidence>
<protein>
    <recommendedName>
        <fullName evidence="15">Suppressor of cytokine signaling 7</fullName>
    </recommendedName>
</protein>
<dbReference type="InterPro" id="IPR035865">
    <property type="entry name" value="SOCS6_SH2"/>
</dbReference>
<accession>A0AAD9P9V7</accession>
<evidence type="ECO:0000256" key="6">
    <source>
        <dbReference type="ARBA" id="ARBA00022490"/>
    </source>
</evidence>
<dbReference type="PROSITE" id="PS50001">
    <property type="entry name" value="SH2"/>
    <property type="match status" value="1"/>
</dbReference>
<dbReference type="InterPro" id="IPR037345">
    <property type="entry name" value="SOCS6_SOCS"/>
</dbReference>
<evidence type="ECO:0000256" key="5">
    <source>
        <dbReference type="ARBA" id="ARBA00022475"/>
    </source>
</evidence>
<feature type="compositionally biased region" description="Polar residues" evidence="17">
    <location>
        <begin position="182"/>
        <end position="195"/>
    </location>
</feature>
<keyword evidence="12" id="KW-0539">Nucleus</keyword>
<dbReference type="InterPro" id="IPR036036">
    <property type="entry name" value="SOCS_box-like_dom_sf"/>
</dbReference>
<dbReference type="GO" id="GO:0005634">
    <property type="term" value="C:nucleus"/>
    <property type="evidence" value="ECO:0007669"/>
    <property type="project" value="UniProtKB-SubCell"/>
</dbReference>
<comment type="pathway">
    <text evidence="4">Protein modification; protein ubiquitination.</text>
</comment>
<evidence type="ECO:0000256" key="12">
    <source>
        <dbReference type="ARBA" id="ARBA00023242"/>
    </source>
</evidence>
<sequence>MKKIAFKGLKLPSTRKESSASGDEDGRNAEKANVSQLNARLGDPGSSDGDGTGVRPKMSLNTSQMKSCGPPKTRSRNGIFNTLRRKFNQYTSKGEGCEARNEARPCKNNDHVRGNGSVHSRAHSALSYKIPVTDDKSKSGSLRGCPTTVERPLRAAYSEEMLNLPLGMCPQTHSRDCDVSEHSIQIHSKGSSSTSGDEKSPIDTISAEPFPLDTEYGHASAPVTNGLVSCEGMTLDRTLCDASNAANNLDDCFEVHNASTLTTSVQRFQPVYDQVKEGAKTWCLTQELFKLTKHGWYWGPINREEAEEKLYDQPDGAFLVRDSSDERYLLSLSFRSYNRTLHTRIEHCNGVFSFYAQPESEGYSSIVDLIEHSMNDSQAGVFCYSRARVPGSPSFPVRLTKPVSRFSQVRTLQYLCRFVIRQYTRFDHIQKLPLPNRIKGWLEENQY</sequence>
<evidence type="ECO:0000256" key="11">
    <source>
        <dbReference type="ARBA" id="ARBA00023136"/>
    </source>
</evidence>
<dbReference type="GO" id="GO:0035556">
    <property type="term" value="P:intracellular signal transduction"/>
    <property type="evidence" value="ECO:0007669"/>
    <property type="project" value="InterPro"/>
</dbReference>
<dbReference type="GO" id="GO:0016567">
    <property type="term" value="P:protein ubiquitination"/>
    <property type="evidence" value="ECO:0007669"/>
    <property type="project" value="InterPro"/>
</dbReference>
<name>A0AAD9P9V7_RIDPI</name>
<dbReference type="Pfam" id="PF07525">
    <property type="entry name" value="SOCS_box"/>
    <property type="match status" value="1"/>
</dbReference>
<dbReference type="FunFam" id="1.10.750.20:FF:000002">
    <property type="entry name" value="Suppressor of cytokine signaling 2"/>
    <property type="match status" value="1"/>
</dbReference>
<evidence type="ECO:0000256" key="1">
    <source>
        <dbReference type="ARBA" id="ARBA00004123"/>
    </source>
</evidence>
<dbReference type="SMART" id="SM00252">
    <property type="entry name" value="SH2"/>
    <property type="match status" value="1"/>
</dbReference>
<dbReference type="GO" id="GO:0009968">
    <property type="term" value="P:negative regulation of signal transduction"/>
    <property type="evidence" value="ECO:0007669"/>
    <property type="project" value="UniProtKB-KW"/>
</dbReference>
<evidence type="ECO:0000313" key="20">
    <source>
        <dbReference type="EMBL" id="KAK2190904.1"/>
    </source>
</evidence>
<comment type="subcellular location">
    <subcellularLocation>
        <location evidence="2">Cell membrane</location>
        <topology evidence="2">Peripheral membrane protein</topology>
        <orientation evidence="2">Cytoplasmic side</orientation>
    </subcellularLocation>
    <subcellularLocation>
        <location evidence="3">Cytoplasm</location>
    </subcellularLocation>
    <subcellularLocation>
        <location evidence="1">Nucleus</location>
    </subcellularLocation>
</comment>
<evidence type="ECO:0000259" key="19">
    <source>
        <dbReference type="PROSITE" id="PS50225"/>
    </source>
</evidence>
<dbReference type="PANTHER" id="PTHR10155">
    <property type="entry name" value="PHOSPHATIDYLINOSITOL 3-KINASE REGULATORY SUBUNIT"/>
    <property type="match status" value="1"/>
</dbReference>
<evidence type="ECO:0000256" key="13">
    <source>
        <dbReference type="ARBA" id="ARBA00059017"/>
    </source>
</evidence>
<dbReference type="GO" id="GO:0046935">
    <property type="term" value="F:1-phosphatidylinositol-3-kinase regulator activity"/>
    <property type="evidence" value="ECO:0007669"/>
    <property type="project" value="TreeGrafter"/>
</dbReference>
<dbReference type="Gene3D" id="3.30.505.10">
    <property type="entry name" value="SH2 domain"/>
    <property type="match status" value="1"/>
</dbReference>
<dbReference type="SUPFAM" id="SSF158235">
    <property type="entry name" value="SOCS box-like"/>
    <property type="match status" value="1"/>
</dbReference>
<dbReference type="Gene3D" id="1.10.750.20">
    <property type="entry name" value="SOCS box"/>
    <property type="match status" value="1"/>
</dbReference>
<evidence type="ECO:0000313" key="21">
    <source>
        <dbReference type="Proteomes" id="UP001209878"/>
    </source>
</evidence>
<dbReference type="PRINTS" id="PR00401">
    <property type="entry name" value="SH2DOMAIN"/>
</dbReference>
<dbReference type="GO" id="GO:0046854">
    <property type="term" value="P:phosphatidylinositol phosphate biosynthetic process"/>
    <property type="evidence" value="ECO:0007669"/>
    <property type="project" value="TreeGrafter"/>
</dbReference>
<dbReference type="SMART" id="SM00253">
    <property type="entry name" value="SOCS"/>
    <property type="match status" value="1"/>
</dbReference>
<dbReference type="Pfam" id="PF00017">
    <property type="entry name" value="SH2"/>
    <property type="match status" value="1"/>
</dbReference>
<proteinExistence type="predicted"/>
<feature type="region of interest" description="Disordered" evidence="17">
    <location>
        <begin position="1"/>
        <end position="78"/>
    </location>
</feature>
<evidence type="ECO:0000256" key="9">
    <source>
        <dbReference type="ARBA" id="ARBA00022786"/>
    </source>
</evidence>
<dbReference type="PANTHER" id="PTHR10155:SF32">
    <property type="entry name" value="LP02169P"/>
    <property type="match status" value="1"/>
</dbReference>
<keyword evidence="6" id="KW-0963">Cytoplasm</keyword>
<feature type="domain" description="SOCS box" evidence="19">
    <location>
        <begin position="398"/>
        <end position="447"/>
    </location>
</feature>
<keyword evidence="21" id="KW-1185">Reference proteome</keyword>
<evidence type="ECO:0000256" key="16">
    <source>
        <dbReference type="PROSITE-ProRule" id="PRU00191"/>
    </source>
</evidence>
<keyword evidence="11" id="KW-0472">Membrane</keyword>
<dbReference type="SUPFAM" id="SSF55550">
    <property type="entry name" value="SH2 domain"/>
    <property type="match status" value="1"/>
</dbReference>
<feature type="domain" description="SH2" evidence="18">
    <location>
        <begin position="296"/>
        <end position="403"/>
    </location>
</feature>
<feature type="compositionally biased region" description="Basic and acidic residues" evidence="17">
    <location>
        <begin position="14"/>
        <end position="30"/>
    </location>
</feature>
<dbReference type="Proteomes" id="UP001209878">
    <property type="component" value="Unassembled WGS sequence"/>
</dbReference>
<dbReference type="GO" id="GO:0005737">
    <property type="term" value="C:cytoplasm"/>
    <property type="evidence" value="ECO:0007669"/>
    <property type="project" value="UniProtKB-SubCell"/>
</dbReference>
<feature type="region of interest" description="Disordered" evidence="17">
    <location>
        <begin position="180"/>
        <end position="209"/>
    </location>
</feature>
<keyword evidence="8" id="KW-0734">Signal transduction inhibitor</keyword>
<dbReference type="EMBL" id="JAODUO010000065">
    <property type="protein sequence ID" value="KAK2190904.1"/>
    <property type="molecule type" value="Genomic_DNA"/>
</dbReference>
<evidence type="ECO:0000256" key="7">
    <source>
        <dbReference type="ARBA" id="ARBA00022604"/>
    </source>
</evidence>
<evidence type="ECO:0000259" key="18">
    <source>
        <dbReference type="PROSITE" id="PS50001"/>
    </source>
</evidence>
<gene>
    <name evidence="20" type="ORF">NP493_65g05011</name>
</gene>
<evidence type="ECO:0000256" key="17">
    <source>
        <dbReference type="SAM" id="MobiDB-lite"/>
    </source>
</evidence>
<keyword evidence="5" id="KW-1003">Cell membrane</keyword>
<dbReference type="SMART" id="SM00969">
    <property type="entry name" value="SOCS_box"/>
    <property type="match status" value="1"/>
</dbReference>